<dbReference type="EMBL" id="WEHX01000082">
    <property type="protein sequence ID" value="KAB7655703.1"/>
    <property type="molecule type" value="Genomic_DNA"/>
</dbReference>
<evidence type="ECO:0000256" key="2">
    <source>
        <dbReference type="ARBA" id="ARBA00010072"/>
    </source>
</evidence>
<organism evidence="14 15">
    <name type="scientific">Sutterella seckii</name>
    <dbReference type="NCBI Taxonomy" id="1944635"/>
    <lineage>
        <taxon>Bacteria</taxon>
        <taxon>Pseudomonadati</taxon>
        <taxon>Pseudomonadota</taxon>
        <taxon>Betaproteobacteria</taxon>
        <taxon>Burkholderiales</taxon>
        <taxon>Sutterellaceae</taxon>
        <taxon>Sutterella</taxon>
    </lineage>
</organism>
<gene>
    <name evidence="14" type="ORF">GBM95_09435</name>
</gene>
<evidence type="ECO:0000256" key="9">
    <source>
        <dbReference type="ARBA" id="ARBA00060298"/>
    </source>
</evidence>
<name>A0A6I1ENC6_9BURK</name>
<dbReference type="NCBIfam" id="TIGR01726">
    <property type="entry name" value="HEQRo_perm_3TM"/>
    <property type="match status" value="1"/>
</dbReference>
<dbReference type="PANTHER" id="PTHR30614:SF0">
    <property type="entry name" value="L-CYSTINE TRANSPORT SYSTEM PERMEASE PROTEIN TCYL"/>
    <property type="match status" value="1"/>
</dbReference>
<comment type="function">
    <text evidence="9">Part of the ABC transporter complex GltIJKL involved in glutamate and aspartate uptake. Probably responsible for the translocation of the substrate across the membrane.</text>
</comment>
<comment type="subunit">
    <text evidence="10">The complex is composed of two ATP-binding proteins (GltL), two transmembrane proteins (GltJ and GltK) and a solute-binding protein (GltI).</text>
</comment>
<keyword evidence="8 12" id="KW-0472">Membrane</keyword>
<evidence type="ECO:0000256" key="5">
    <source>
        <dbReference type="ARBA" id="ARBA00022692"/>
    </source>
</evidence>
<evidence type="ECO:0000256" key="10">
    <source>
        <dbReference type="ARBA" id="ARBA00062718"/>
    </source>
</evidence>
<feature type="transmembrane region" description="Helical" evidence="12">
    <location>
        <begin position="83"/>
        <end position="105"/>
    </location>
</feature>
<dbReference type="PROSITE" id="PS50928">
    <property type="entry name" value="ABC_TM1"/>
    <property type="match status" value="1"/>
</dbReference>
<keyword evidence="7 12" id="KW-1133">Transmembrane helix</keyword>
<sequence length="305" mass="33531">MTTTSTTGAAEKPRKWTSEELARTAIDVSTAVPRRHPVRLAVTLLIALLLVAAVAACAVNPNFGWQTVGEYLFAPSVLTGIKMTLSLTVVSMILGTVLGLLCAMFKMSNMRFFAWLADLYLWFFRSTPLLVQLLFWYNFAALFPTLGIPGVWTVATNDVITPLTAAIVGLSLNEGAYMGEIIRAGLQSVDPAQRETAEAFGMSKRQILFRVLLPQAMRSIIPPTGNQVISMVKATAMVSVIAMDDLLYSVQTIYNENFQIIPLLLVAVIWYLVITSVLTVVQAKIERYYGRSERNSGYVPEAPQA</sequence>
<dbReference type="InterPro" id="IPR000515">
    <property type="entry name" value="MetI-like"/>
</dbReference>
<keyword evidence="5 12" id="KW-0812">Transmembrane</keyword>
<evidence type="ECO:0000256" key="3">
    <source>
        <dbReference type="ARBA" id="ARBA00022448"/>
    </source>
</evidence>
<dbReference type="PANTHER" id="PTHR30614">
    <property type="entry name" value="MEMBRANE COMPONENT OF AMINO ACID ABC TRANSPORTER"/>
    <property type="match status" value="1"/>
</dbReference>
<dbReference type="InterPro" id="IPR035906">
    <property type="entry name" value="MetI-like_sf"/>
</dbReference>
<comment type="caution">
    <text evidence="14">The sequence shown here is derived from an EMBL/GenBank/DDBJ whole genome shotgun (WGS) entry which is preliminary data.</text>
</comment>
<dbReference type="OrthoDB" id="7026155at2"/>
<evidence type="ECO:0000256" key="11">
    <source>
        <dbReference type="ARBA" id="ARBA00073645"/>
    </source>
</evidence>
<dbReference type="InterPro" id="IPR043429">
    <property type="entry name" value="ArtM/GltK/GlnP/TcyL/YhdX-like"/>
</dbReference>
<evidence type="ECO:0000256" key="1">
    <source>
        <dbReference type="ARBA" id="ARBA00004429"/>
    </source>
</evidence>
<accession>A0A6I1ENC6</accession>
<keyword evidence="3 12" id="KW-0813">Transport</keyword>
<comment type="subcellular location">
    <subcellularLocation>
        <location evidence="1">Cell inner membrane</location>
        <topology evidence="1">Multi-pass membrane protein</topology>
    </subcellularLocation>
    <subcellularLocation>
        <location evidence="12">Cell membrane</location>
        <topology evidence="12">Multi-pass membrane protein</topology>
    </subcellularLocation>
</comment>
<dbReference type="AlphaFoldDB" id="A0A6I1ENC6"/>
<evidence type="ECO:0000256" key="7">
    <source>
        <dbReference type="ARBA" id="ARBA00022989"/>
    </source>
</evidence>
<evidence type="ECO:0000313" key="15">
    <source>
        <dbReference type="Proteomes" id="UP000430564"/>
    </source>
</evidence>
<dbReference type="FunFam" id="1.10.3720.10:FF:000006">
    <property type="entry name" value="Glutamate/aspartate ABC transporter, permease protein GltK"/>
    <property type="match status" value="1"/>
</dbReference>
<evidence type="ECO:0000256" key="12">
    <source>
        <dbReference type="RuleBase" id="RU363032"/>
    </source>
</evidence>
<reference evidence="14 15" key="1">
    <citation type="submission" date="2019-10" db="EMBL/GenBank/DDBJ databases">
        <title>Genome diversity of Sutterella seckii.</title>
        <authorList>
            <person name="Chaplin A.V."/>
            <person name="Sokolova S.R."/>
            <person name="Mosin K.A."/>
            <person name="Ivanova E.L."/>
            <person name="Kochetkova T.O."/>
            <person name="Goltsov A.Y."/>
            <person name="Trofimov D.Y."/>
            <person name="Efimov B.A."/>
        </authorList>
    </citation>
    <scope>NUCLEOTIDE SEQUENCE [LARGE SCALE GENOMIC DNA]</scope>
    <source>
        <strain evidence="14 15">ASD393</strain>
    </source>
</reference>
<feature type="transmembrane region" description="Helical" evidence="12">
    <location>
        <begin position="260"/>
        <end position="281"/>
    </location>
</feature>
<evidence type="ECO:0000256" key="4">
    <source>
        <dbReference type="ARBA" id="ARBA00022475"/>
    </source>
</evidence>
<feature type="domain" description="ABC transmembrane type-1" evidence="13">
    <location>
        <begin position="81"/>
        <end position="282"/>
    </location>
</feature>
<evidence type="ECO:0000256" key="8">
    <source>
        <dbReference type="ARBA" id="ARBA00023136"/>
    </source>
</evidence>
<proteinExistence type="inferred from homology"/>
<dbReference type="Gene3D" id="1.10.3720.10">
    <property type="entry name" value="MetI-like"/>
    <property type="match status" value="1"/>
</dbReference>
<comment type="similarity">
    <text evidence="2">Belongs to the binding-protein-dependent transport system permease family. HisMQ subfamily.</text>
</comment>
<keyword evidence="6" id="KW-0029">Amino-acid transport</keyword>
<dbReference type="RefSeq" id="WP_152158872.1">
    <property type="nucleotide sequence ID" value="NZ_WEHX01000082.1"/>
</dbReference>
<dbReference type="GO" id="GO:0043190">
    <property type="term" value="C:ATP-binding cassette (ABC) transporter complex"/>
    <property type="evidence" value="ECO:0007669"/>
    <property type="project" value="InterPro"/>
</dbReference>
<dbReference type="SUPFAM" id="SSF161098">
    <property type="entry name" value="MetI-like"/>
    <property type="match status" value="1"/>
</dbReference>
<evidence type="ECO:0000256" key="6">
    <source>
        <dbReference type="ARBA" id="ARBA00022970"/>
    </source>
</evidence>
<dbReference type="GO" id="GO:0006865">
    <property type="term" value="P:amino acid transport"/>
    <property type="evidence" value="ECO:0007669"/>
    <property type="project" value="UniProtKB-KW"/>
</dbReference>
<dbReference type="Proteomes" id="UP000430564">
    <property type="component" value="Unassembled WGS sequence"/>
</dbReference>
<dbReference type="Pfam" id="PF00528">
    <property type="entry name" value="BPD_transp_1"/>
    <property type="match status" value="1"/>
</dbReference>
<dbReference type="CDD" id="cd06261">
    <property type="entry name" value="TM_PBP2"/>
    <property type="match status" value="1"/>
</dbReference>
<feature type="transmembrane region" description="Helical" evidence="12">
    <location>
        <begin position="40"/>
        <end position="63"/>
    </location>
</feature>
<evidence type="ECO:0000313" key="14">
    <source>
        <dbReference type="EMBL" id="KAB7655703.1"/>
    </source>
</evidence>
<dbReference type="InterPro" id="IPR010065">
    <property type="entry name" value="AA_ABC_transptr_permease_3TM"/>
</dbReference>
<keyword evidence="4" id="KW-1003">Cell membrane</keyword>
<protein>
    <recommendedName>
        <fullName evidence="11">Glutamate/aspartate import permease protein GltK</fullName>
    </recommendedName>
</protein>
<evidence type="ECO:0000259" key="13">
    <source>
        <dbReference type="PROSITE" id="PS50928"/>
    </source>
</evidence>
<dbReference type="GO" id="GO:0022857">
    <property type="term" value="F:transmembrane transporter activity"/>
    <property type="evidence" value="ECO:0007669"/>
    <property type="project" value="InterPro"/>
</dbReference>